<evidence type="ECO:0000256" key="1">
    <source>
        <dbReference type="SAM" id="MobiDB-lite"/>
    </source>
</evidence>
<feature type="transmembrane region" description="Helical" evidence="2">
    <location>
        <begin position="111"/>
        <end position="134"/>
    </location>
</feature>
<reference evidence="5" key="1">
    <citation type="submission" date="2017-06" db="EMBL/GenBank/DDBJ databases">
        <authorList>
            <person name="Varghese N."/>
            <person name="Submissions S."/>
        </authorList>
    </citation>
    <scope>NUCLEOTIDE SEQUENCE [LARGE SCALE GENOMIC DNA]</scope>
    <source>
        <strain evidence="5">DSM 45207</strain>
    </source>
</reference>
<sequence>MRDDADEASHFSRAAGNSSSGEAFPSTERTADAPGAWPDEPMGMFGHRFDDSSARAAGGAERPVKETARVNVPGTESLGRAEPSALRRPGRGPRRASLQVKRFDPWSVLKLSMVLGAAMFFVWLVAVGLLYTVLDGMGVWDRLNGTYASLVAGEPADAPVEPLITAGRVFGFSAVIGMINVVLMSALATVGAFIYNVSADMAGGLELTLSERE</sequence>
<evidence type="ECO:0000313" key="4">
    <source>
        <dbReference type="EMBL" id="SNR27871.1"/>
    </source>
</evidence>
<accession>A0A238V114</accession>
<dbReference type="InterPro" id="IPR021949">
    <property type="entry name" value="DUF3566_TM"/>
</dbReference>
<name>A0A238V114_9PSEU</name>
<feature type="region of interest" description="Disordered" evidence="1">
    <location>
        <begin position="1"/>
        <end position="93"/>
    </location>
</feature>
<evidence type="ECO:0000313" key="5">
    <source>
        <dbReference type="Proteomes" id="UP000198348"/>
    </source>
</evidence>
<keyword evidence="2" id="KW-1133">Transmembrane helix</keyword>
<organism evidence="4 5">
    <name type="scientific">Haloechinothrix alba</name>
    <dbReference type="NCBI Taxonomy" id="664784"/>
    <lineage>
        <taxon>Bacteria</taxon>
        <taxon>Bacillati</taxon>
        <taxon>Actinomycetota</taxon>
        <taxon>Actinomycetes</taxon>
        <taxon>Pseudonocardiales</taxon>
        <taxon>Pseudonocardiaceae</taxon>
        <taxon>Haloechinothrix</taxon>
    </lineage>
</organism>
<keyword evidence="5" id="KW-1185">Reference proteome</keyword>
<dbReference type="EMBL" id="FZNW01000001">
    <property type="protein sequence ID" value="SNR27871.1"/>
    <property type="molecule type" value="Genomic_DNA"/>
</dbReference>
<feature type="compositionally biased region" description="Basic and acidic residues" evidence="1">
    <location>
        <begin position="1"/>
        <end position="10"/>
    </location>
</feature>
<dbReference type="Proteomes" id="UP000198348">
    <property type="component" value="Unassembled WGS sequence"/>
</dbReference>
<dbReference type="AlphaFoldDB" id="A0A238V114"/>
<evidence type="ECO:0000256" key="2">
    <source>
        <dbReference type="SAM" id="Phobius"/>
    </source>
</evidence>
<gene>
    <name evidence="4" type="ORF">SAMN06265360_101131</name>
</gene>
<keyword evidence="2" id="KW-0812">Transmembrane</keyword>
<feature type="transmembrane region" description="Helical" evidence="2">
    <location>
        <begin position="169"/>
        <end position="195"/>
    </location>
</feature>
<dbReference type="Pfam" id="PF12089">
    <property type="entry name" value="DUF3566"/>
    <property type="match status" value="1"/>
</dbReference>
<feature type="domain" description="DUF3566" evidence="3">
    <location>
        <begin position="93"/>
        <end position="211"/>
    </location>
</feature>
<evidence type="ECO:0000259" key="3">
    <source>
        <dbReference type="Pfam" id="PF12089"/>
    </source>
</evidence>
<proteinExistence type="predicted"/>
<keyword evidence="2" id="KW-0472">Membrane</keyword>
<protein>
    <recommendedName>
        <fullName evidence="3">DUF3566 domain-containing protein</fullName>
    </recommendedName>
</protein>